<keyword evidence="1" id="KW-1133">Transmembrane helix</keyword>
<evidence type="ECO:0000256" key="1">
    <source>
        <dbReference type="SAM" id="Phobius"/>
    </source>
</evidence>
<comment type="caution">
    <text evidence="3">The sequence shown here is derived from an EMBL/GenBank/DDBJ whole genome shotgun (WGS) entry which is preliminary data.</text>
</comment>
<dbReference type="InterPro" id="IPR000253">
    <property type="entry name" value="FHA_dom"/>
</dbReference>
<dbReference type="Gene3D" id="2.60.200.20">
    <property type="match status" value="1"/>
</dbReference>
<evidence type="ECO:0000313" key="4">
    <source>
        <dbReference type="Proteomes" id="UP000617951"/>
    </source>
</evidence>
<keyword evidence="1" id="KW-0472">Membrane</keyword>
<proteinExistence type="predicted"/>
<accession>A0A926DIV5</accession>
<dbReference type="PROSITE" id="PS50006">
    <property type="entry name" value="FHA_DOMAIN"/>
    <property type="match status" value="1"/>
</dbReference>
<organism evidence="3 4">
    <name type="scientific">Guopingia tenuis</name>
    <dbReference type="NCBI Taxonomy" id="2763656"/>
    <lineage>
        <taxon>Bacteria</taxon>
        <taxon>Bacillati</taxon>
        <taxon>Bacillota</taxon>
        <taxon>Clostridia</taxon>
        <taxon>Christensenellales</taxon>
        <taxon>Christensenellaceae</taxon>
        <taxon>Guopingia</taxon>
    </lineage>
</organism>
<keyword evidence="1" id="KW-0812">Transmembrane</keyword>
<protein>
    <submittedName>
        <fullName evidence="3">FHA domain-containing protein</fullName>
    </submittedName>
</protein>
<feature type="transmembrane region" description="Helical" evidence="1">
    <location>
        <begin position="12"/>
        <end position="31"/>
    </location>
</feature>
<dbReference type="AlphaFoldDB" id="A0A926DIV5"/>
<dbReference type="InterPro" id="IPR008984">
    <property type="entry name" value="SMAD_FHA_dom_sf"/>
</dbReference>
<evidence type="ECO:0000259" key="2">
    <source>
        <dbReference type="PROSITE" id="PS50006"/>
    </source>
</evidence>
<dbReference type="Pfam" id="PF00498">
    <property type="entry name" value="FHA"/>
    <property type="match status" value="1"/>
</dbReference>
<name>A0A926DIV5_9FIRM</name>
<sequence length="157" mass="17563">MSSEIYQTVAFGMRYWFILIIGLMLLTLILVSRSEYRERKAVMGEVGQYIGYLEIIGGADDVLGERIGIMKENLVGNSRSADIVIADPSVHKNHAMINRKKGRVMLIPLNGSDTKINGRKATHPHEIFTGDTVSFGEIEASVYIKPQEEEEPHDDQA</sequence>
<dbReference type="EMBL" id="JACRSS010000004">
    <property type="protein sequence ID" value="MBC8539011.1"/>
    <property type="molecule type" value="Genomic_DNA"/>
</dbReference>
<keyword evidence="4" id="KW-1185">Reference proteome</keyword>
<gene>
    <name evidence="3" type="ORF">H8693_08695</name>
</gene>
<reference evidence="3" key="1">
    <citation type="submission" date="2020-08" db="EMBL/GenBank/DDBJ databases">
        <title>Genome public.</title>
        <authorList>
            <person name="Liu C."/>
            <person name="Sun Q."/>
        </authorList>
    </citation>
    <scope>NUCLEOTIDE SEQUENCE</scope>
    <source>
        <strain evidence="3">NSJ-63</strain>
    </source>
</reference>
<dbReference type="CDD" id="cd00060">
    <property type="entry name" value="FHA"/>
    <property type="match status" value="1"/>
</dbReference>
<dbReference type="SUPFAM" id="SSF49879">
    <property type="entry name" value="SMAD/FHA domain"/>
    <property type="match status" value="1"/>
</dbReference>
<feature type="domain" description="FHA" evidence="2">
    <location>
        <begin position="73"/>
        <end position="121"/>
    </location>
</feature>
<evidence type="ECO:0000313" key="3">
    <source>
        <dbReference type="EMBL" id="MBC8539011.1"/>
    </source>
</evidence>
<dbReference type="RefSeq" id="WP_178618848.1">
    <property type="nucleotide sequence ID" value="NZ_JACRSS010000004.1"/>
</dbReference>
<dbReference type="Proteomes" id="UP000617951">
    <property type="component" value="Unassembled WGS sequence"/>
</dbReference>